<evidence type="ECO:0000313" key="4">
    <source>
        <dbReference type="Proteomes" id="UP000464378"/>
    </source>
</evidence>
<dbReference type="PANTHER" id="PTHR43794:SF11">
    <property type="entry name" value="AMIDOHYDROLASE-RELATED DOMAIN-CONTAINING PROTEIN"/>
    <property type="match status" value="1"/>
</dbReference>
<keyword evidence="4" id="KW-1185">Reference proteome</keyword>
<dbReference type="InterPro" id="IPR050287">
    <property type="entry name" value="MTA/SAH_deaminase"/>
</dbReference>
<dbReference type="PANTHER" id="PTHR43794">
    <property type="entry name" value="AMINOHYDROLASE SSNA-RELATED"/>
    <property type="match status" value="1"/>
</dbReference>
<protein>
    <recommendedName>
        <fullName evidence="2">Amidohydrolase-related domain-containing protein</fullName>
    </recommendedName>
</protein>
<dbReference type="SUPFAM" id="SSF51556">
    <property type="entry name" value="Metallo-dependent hydrolases"/>
    <property type="match status" value="1"/>
</dbReference>
<dbReference type="Gene3D" id="3.20.20.140">
    <property type="entry name" value="Metal-dependent hydrolases"/>
    <property type="match status" value="1"/>
</dbReference>
<dbReference type="AlphaFoldDB" id="A0A6C2YNR0"/>
<evidence type="ECO:0000259" key="2">
    <source>
        <dbReference type="Pfam" id="PF01979"/>
    </source>
</evidence>
<dbReference type="Gene3D" id="2.30.40.10">
    <property type="entry name" value="Urease, subunit C, domain 1"/>
    <property type="match status" value="1"/>
</dbReference>
<name>A0A6C2YNR0_9BACT</name>
<gene>
    <name evidence="3" type="ORF">GMBLW1_14380</name>
</gene>
<dbReference type="RefSeq" id="WP_162657691.1">
    <property type="nucleotide sequence ID" value="NZ_LR593887.1"/>
</dbReference>
<reference evidence="3" key="1">
    <citation type="submission" date="2019-04" db="EMBL/GenBank/DDBJ databases">
        <authorList>
            <consortium name="Science for Life Laboratories"/>
        </authorList>
    </citation>
    <scope>NUCLEOTIDE SEQUENCE</scope>
    <source>
        <strain evidence="3">MBLW1</strain>
    </source>
</reference>
<proteinExistence type="predicted"/>
<evidence type="ECO:0000256" key="1">
    <source>
        <dbReference type="ARBA" id="ARBA00022801"/>
    </source>
</evidence>
<dbReference type="EMBL" id="LR593887">
    <property type="protein sequence ID" value="VTS01655.1"/>
    <property type="molecule type" value="Genomic_DNA"/>
</dbReference>
<dbReference type="FunCoup" id="A0A6C2YNR0">
    <property type="interactions" value="363"/>
</dbReference>
<dbReference type="EMBL" id="LR586016">
    <property type="protein sequence ID" value="VIP02522.1"/>
    <property type="molecule type" value="Genomic_DNA"/>
</dbReference>
<dbReference type="InterPro" id="IPR011059">
    <property type="entry name" value="Metal-dep_hydrolase_composite"/>
</dbReference>
<dbReference type="SUPFAM" id="SSF51338">
    <property type="entry name" value="Composite domain of metallo-dependent hydrolases"/>
    <property type="match status" value="1"/>
</dbReference>
<feature type="domain" description="Amidohydrolase-related" evidence="2">
    <location>
        <begin position="55"/>
        <end position="374"/>
    </location>
</feature>
<dbReference type="InterPro" id="IPR032466">
    <property type="entry name" value="Metal_Hydrolase"/>
</dbReference>
<dbReference type="InterPro" id="IPR006680">
    <property type="entry name" value="Amidohydro-rel"/>
</dbReference>
<sequence>MATRDVSITYQARWIFPVSGPPIPNGLLRIVGDRIDSVAPEGTMPVDVNLGNVAVVPGFVNAHTHLDLSHLRGQITPSDEFTQWLRQVIASRRQMDPEAIEAIIRAGLTEALDAGTTLIGDICGSATSWNVLSNAPCWAVAYREVLGLTEERMEQSLVLLHRWLHDHPNTETCRSGISPHAPYSVRVGLFEAIADLARKWQFPVQCHVAESMEELILLAHQRGPFVEFLEELGVWDPDGLLRDHIALFDCFDGVESFGAVHANYLGLTAHLAQRPNSTRIYCPRTHAAFGFSQYPLAEANRPGMRFALGTDSLASNPDLDIFAEACFIHHRYPTISGATILRMLTLHGAETLGFADRTGSLSPGKSADCVLLPLPDSDADDPHALLFAAGARPCEERGILWRGQWRREIAPR</sequence>
<keyword evidence="1 3" id="KW-0378">Hydrolase</keyword>
<dbReference type="KEGG" id="tim:GMBLW1_14380"/>
<organism evidence="3">
    <name type="scientific">Tuwongella immobilis</name>
    <dbReference type="NCBI Taxonomy" id="692036"/>
    <lineage>
        <taxon>Bacteria</taxon>
        <taxon>Pseudomonadati</taxon>
        <taxon>Planctomycetota</taxon>
        <taxon>Planctomycetia</taxon>
        <taxon>Gemmatales</taxon>
        <taxon>Gemmataceae</taxon>
        <taxon>Tuwongella</taxon>
    </lineage>
</organism>
<dbReference type="InParanoid" id="A0A6C2YNR0"/>
<dbReference type="Pfam" id="PF01979">
    <property type="entry name" value="Amidohydro_1"/>
    <property type="match status" value="1"/>
</dbReference>
<evidence type="ECO:0000313" key="3">
    <source>
        <dbReference type="EMBL" id="VIP02522.1"/>
    </source>
</evidence>
<dbReference type="Proteomes" id="UP000464378">
    <property type="component" value="Chromosome"/>
</dbReference>
<accession>A0A6C2YNR0</accession>
<dbReference type="GO" id="GO:0016810">
    <property type="term" value="F:hydrolase activity, acting on carbon-nitrogen (but not peptide) bonds"/>
    <property type="evidence" value="ECO:0007669"/>
    <property type="project" value="InterPro"/>
</dbReference>